<dbReference type="SMART" id="SM00028">
    <property type="entry name" value="TPR"/>
    <property type="match status" value="4"/>
</dbReference>
<reference evidence="1 2" key="1">
    <citation type="submission" date="2020-07" db="EMBL/GenBank/DDBJ databases">
        <title>Bacterium isolated from marine sediment.</title>
        <authorList>
            <person name="Shang D."/>
            <person name="Du Z.-J."/>
        </authorList>
    </citation>
    <scope>NUCLEOTIDE SEQUENCE [LARGE SCALE GENOMIC DNA]</scope>
    <source>
        <strain evidence="1 2">S7007</strain>
    </source>
</reference>
<dbReference type="Proteomes" id="UP000563906">
    <property type="component" value="Unassembled WGS sequence"/>
</dbReference>
<comment type="caution">
    <text evidence="1">The sequence shown here is derived from an EMBL/GenBank/DDBJ whole genome shotgun (WGS) entry which is preliminary data.</text>
</comment>
<sequence>MLKKKTLIIIILILVGNINQSFSQELTIDPMYRIQLLIQMENYESAIEFTEKLNDSLKCEKLEILGFSHRNLNNHSKSISYYEQYIKECDPSYIQRVNLGDSYYKTNQLEKAKEQFLIVEKEVPDLGLVDYNLGLIAYDSGNKEKAVEYFTSAINKTKGETLDFDYVEMQIKILNELGKYDTAIKNIDTILEIWDKNSVEYKYTLIIKSSIFGAKSEYIKAIKMLDQIIETGIENETVLLEAYSYQLDFYSKMKKKKKTCDIYQKIKNVNSKARILKEYKCE</sequence>
<organism evidence="1 2">
    <name type="scientific">Tenacibaculum pelagium</name>
    <dbReference type="NCBI Taxonomy" id="2759527"/>
    <lineage>
        <taxon>Bacteria</taxon>
        <taxon>Pseudomonadati</taxon>
        <taxon>Bacteroidota</taxon>
        <taxon>Flavobacteriia</taxon>
        <taxon>Flavobacteriales</taxon>
        <taxon>Flavobacteriaceae</taxon>
        <taxon>Tenacibaculum</taxon>
    </lineage>
</organism>
<name>A0A839AQ34_9FLAO</name>
<keyword evidence="2" id="KW-1185">Reference proteome</keyword>
<dbReference type="EMBL" id="JACGLS010000007">
    <property type="protein sequence ID" value="MBA6157203.1"/>
    <property type="molecule type" value="Genomic_DNA"/>
</dbReference>
<dbReference type="SUPFAM" id="SSF48452">
    <property type="entry name" value="TPR-like"/>
    <property type="match status" value="1"/>
</dbReference>
<proteinExistence type="predicted"/>
<accession>A0A839AQ34</accession>
<dbReference type="Gene3D" id="1.25.40.10">
    <property type="entry name" value="Tetratricopeptide repeat domain"/>
    <property type="match status" value="1"/>
</dbReference>
<dbReference type="RefSeq" id="WP_182125707.1">
    <property type="nucleotide sequence ID" value="NZ_JACGLS010000007.1"/>
</dbReference>
<evidence type="ECO:0000313" key="2">
    <source>
        <dbReference type="Proteomes" id="UP000563906"/>
    </source>
</evidence>
<evidence type="ECO:0000313" key="1">
    <source>
        <dbReference type="EMBL" id="MBA6157203.1"/>
    </source>
</evidence>
<gene>
    <name evidence="1" type="ORF">H3Z83_11830</name>
</gene>
<dbReference type="Pfam" id="PF13181">
    <property type="entry name" value="TPR_8"/>
    <property type="match status" value="1"/>
</dbReference>
<dbReference type="InterPro" id="IPR019734">
    <property type="entry name" value="TPR_rpt"/>
</dbReference>
<protein>
    <submittedName>
        <fullName evidence="1">Tetratricopeptide repeat protein</fullName>
    </submittedName>
</protein>
<dbReference type="InterPro" id="IPR011990">
    <property type="entry name" value="TPR-like_helical_dom_sf"/>
</dbReference>
<dbReference type="AlphaFoldDB" id="A0A839AQ34"/>